<comment type="caution">
    <text evidence="9">The sequence shown here is derived from an EMBL/GenBank/DDBJ whole genome shotgun (WGS) entry which is preliminary data.</text>
</comment>
<dbReference type="Pfam" id="PF14322">
    <property type="entry name" value="SusD-like_3"/>
    <property type="match status" value="1"/>
</dbReference>
<evidence type="ECO:0000256" key="6">
    <source>
        <dbReference type="SAM" id="SignalP"/>
    </source>
</evidence>
<dbReference type="InterPro" id="IPR012944">
    <property type="entry name" value="SusD_RagB_dom"/>
</dbReference>
<dbReference type="Gene3D" id="1.25.40.390">
    <property type="match status" value="1"/>
</dbReference>
<dbReference type="Pfam" id="PF07980">
    <property type="entry name" value="SusD_RagB"/>
    <property type="match status" value="1"/>
</dbReference>
<dbReference type="InterPro" id="IPR011990">
    <property type="entry name" value="TPR-like_helical_dom_sf"/>
</dbReference>
<evidence type="ECO:0000256" key="2">
    <source>
        <dbReference type="ARBA" id="ARBA00006275"/>
    </source>
</evidence>
<reference evidence="9" key="1">
    <citation type="submission" date="2023-01" db="EMBL/GenBank/DDBJ databases">
        <title>Exploring GABA producing Bacteroides strains toward improving mental health.</title>
        <authorList>
            <person name="Yousuf B."/>
            <person name="Bouhlel N.E."/>
            <person name="Mottawea W."/>
            <person name="Hammami R."/>
        </authorList>
    </citation>
    <scope>NUCLEOTIDE SEQUENCE</scope>
    <source>
        <strain evidence="9">UO.H1047</strain>
    </source>
</reference>
<dbReference type="EMBL" id="JAQPYX010000044">
    <property type="protein sequence ID" value="MDC7148867.1"/>
    <property type="molecule type" value="Genomic_DNA"/>
</dbReference>
<feature type="signal peptide" evidence="6">
    <location>
        <begin position="1"/>
        <end position="22"/>
    </location>
</feature>
<evidence type="ECO:0000259" key="8">
    <source>
        <dbReference type="Pfam" id="PF14322"/>
    </source>
</evidence>
<feature type="domain" description="SusD-like N-terminal" evidence="8">
    <location>
        <begin position="68"/>
        <end position="215"/>
    </location>
</feature>
<dbReference type="InterPro" id="IPR033985">
    <property type="entry name" value="SusD-like_N"/>
</dbReference>
<evidence type="ECO:0000256" key="1">
    <source>
        <dbReference type="ARBA" id="ARBA00004442"/>
    </source>
</evidence>
<comment type="similarity">
    <text evidence="2">Belongs to the SusD family.</text>
</comment>
<protein>
    <submittedName>
        <fullName evidence="9">RagB/SusD family nutrient uptake outer membrane protein</fullName>
    </submittedName>
</protein>
<keyword evidence="5" id="KW-0998">Cell outer membrane</keyword>
<evidence type="ECO:0000256" key="5">
    <source>
        <dbReference type="ARBA" id="ARBA00023237"/>
    </source>
</evidence>
<dbReference type="SUPFAM" id="SSF48452">
    <property type="entry name" value="TPR-like"/>
    <property type="match status" value="1"/>
</dbReference>
<keyword evidence="3 6" id="KW-0732">Signal</keyword>
<sequence length="573" mass="66710">MRTLYLYLLVVCCTLQSCSSFLEETPYNKITAGNFFTTAKEAEQGVNGLYFRLRELYRTGYILYMCEAPTDIWKSAQAMDVEFRTWTIDATSGSVSKLWNNCYISINQANAIIKALENNEIPDLADAKRAQFLGEAKFIRAHFYYHLVQQYGDVELRTEPTESLITEAYKTPAAEIWNFIIDELNFCVENLPQEQSVYGRITREAAKHHLARVYLTVKRSDKDVSEAKRLSEEVIASSAHSLMNSHKDLWSTDNIRNSEVLFPILFTQNTELNGSGNELHTMFTASYSDHYPNALVRDLTYGRPWSRIRPTYYLQELYDETKDARWEDCYRTFWRVNKEEATDMVFSPYSKKSEEVVWKKGDSVMIIPKHPWTKEQVKAVWPVWVWMPDEMREELQDKVQSETNPNGEWPSNTKFQSGTMYTTLIKLQDPLRPSANEMKGVRDIVVFRLGETYLLAAEACHLLGDNKKAAEYINVIRKRAALPGKEKEMEITADRINIDFILDERAREMAGEFCRWYDLKRTGKLYERMNNPDMNEIVAGKFQEYHVLRPIPRDQLTRISNPEDFPQNEGYGN</sequence>
<accession>A0AAW6HZY4</accession>
<organism evidence="9 10">
    <name type="scientific">Parabacteroides johnsonii</name>
    <dbReference type="NCBI Taxonomy" id="387661"/>
    <lineage>
        <taxon>Bacteria</taxon>
        <taxon>Pseudomonadati</taxon>
        <taxon>Bacteroidota</taxon>
        <taxon>Bacteroidia</taxon>
        <taxon>Bacteroidales</taxon>
        <taxon>Tannerellaceae</taxon>
        <taxon>Parabacteroides</taxon>
    </lineage>
</organism>
<dbReference type="RefSeq" id="WP_195486071.1">
    <property type="nucleotide sequence ID" value="NZ_CAKWDQ010000045.1"/>
</dbReference>
<gene>
    <name evidence="9" type="ORF">PQG89_05410</name>
</gene>
<evidence type="ECO:0000313" key="9">
    <source>
        <dbReference type="EMBL" id="MDC7148867.1"/>
    </source>
</evidence>
<evidence type="ECO:0000259" key="7">
    <source>
        <dbReference type="Pfam" id="PF07980"/>
    </source>
</evidence>
<dbReference type="PROSITE" id="PS51257">
    <property type="entry name" value="PROKAR_LIPOPROTEIN"/>
    <property type="match status" value="1"/>
</dbReference>
<dbReference type="Proteomes" id="UP001213646">
    <property type="component" value="Unassembled WGS sequence"/>
</dbReference>
<comment type="subcellular location">
    <subcellularLocation>
        <location evidence="1">Cell outer membrane</location>
    </subcellularLocation>
</comment>
<evidence type="ECO:0000256" key="4">
    <source>
        <dbReference type="ARBA" id="ARBA00023136"/>
    </source>
</evidence>
<dbReference type="GO" id="GO:0009279">
    <property type="term" value="C:cell outer membrane"/>
    <property type="evidence" value="ECO:0007669"/>
    <property type="project" value="UniProtKB-SubCell"/>
</dbReference>
<evidence type="ECO:0000256" key="3">
    <source>
        <dbReference type="ARBA" id="ARBA00022729"/>
    </source>
</evidence>
<evidence type="ECO:0000313" key="10">
    <source>
        <dbReference type="Proteomes" id="UP001213646"/>
    </source>
</evidence>
<dbReference type="AlphaFoldDB" id="A0AAW6HZY4"/>
<feature type="domain" description="RagB/SusD" evidence="7">
    <location>
        <begin position="259"/>
        <end position="571"/>
    </location>
</feature>
<proteinExistence type="inferred from homology"/>
<feature type="chain" id="PRO_5043936009" evidence="6">
    <location>
        <begin position="23"/>
        <end position="573"/>
    </location>
</feature>
<keyword evidence="4" id="KW-0472">Membrane</keyword>
<name>A0AAW6HZY4_9BACT</name>